<dbReference type="PROSITE" id="PS51257">
    <property type="entry name" value="PROKAR_LIPOPROTEIN"/>
    <property type="match status" value="1"/>
</dbReference>
<protein>
    <submittedName>
        <fullName evidence="1">Uncharacterized protein</fullName>
    </submittedName>
</protein>
<accession>A0A0F9TY92</accession>
<sequence>MKRLIILLLVMLMAGCYAAPPEALDLINDSISVTAGHAKDPHDELSPLGQSAFEADHDAWQKVRYMVFGVDVDPEVKARTEARAAAHGHPEPGE</sequence>
<dbReference type="EMBL" id="LAZR01000153">
    <property type="protein sequence ID" value="KKN86000.1"/>
    <property type="molecule type" value="Genomic_DNA"/>
</dbReference>
<proteinExistence type="predicted"/>
<evidence type="ECO:0000313" key="1">
    <source>
        <dbReference type="EMBL" id="KKN86000.1"/>
    </source>
</evidence>
<gene>
    <name evidence="1" type="ORF">LCGC14_0274120</name>
</gene>
<name>A0A0F9TY92_9ZZZZ</name>
<dbReference type="AlphaFoldDB" id="A0A0F9TY92"/>
<organism evidence="1">
    <name type="scientific">marine sediment metagenome</name>
    <dbReference type="NCBI Taxonomy" id="412755"/>
    <lineage>
        <taxon>unclassified sequences</taxon>
        <taxon>metagenomes</taxon>
        <taxon>ecological metagenomes</taxon>
    </lineage>
</organism>
<comment type="caution">
    <text evidence="1">The sequence shown here is derived from an EMBL/GenBank/DDBJ whole genome shotgun (WGS) entry which is preliminary data.</text>
</comment>
<reference evidence="1" key="1">
    <citation type="journal article" date="2015" name="Nature">
        <title>Complex archaea that bridge the gap between prokaryotes and eukaryotes.</title>
        <authorList>
            <person name="Spang A."/>
            <person name="Saw J.H."/>
            <person name="Jorgensen S.L."/>
            <person name="Zaremba-Niedzwiedzka K."/>
            <person name="Martijn J."/>
            <person name="Lind A.E."/>
            <person name="van Eijk R."/>
            <person name="Schleper C."/>
            <person name="Guy L."/>
            <person name="Ettema T.J."/>
        </authorList>
    </citation>
    <scope>NUCLEOTIDE SEQUENCE</scope>
</reference>